<feature type="compositionally biased region" description="Basic and acidic residues" evidence="1">
    <location>
        <begin position="541"/>
        <end position="551"/>
    </location>
</feature>
<evidence type="ECO:0000313" key="3">
    <source>
        <dbReference type="Proteomes" id="UP001634394"/>
    </source>
</evidence>
<organism evidence="2 3">
    <name type="scientific">Sinanodonta woodiana</name>
    <name type="common">Chinese pond mussel</name>
    <name type="synonym">Anodonta woodiana</name>
    <dbReference type="NCBI Taxonomy" id="1069815"/>
    <lineage>
        <taxon>Eukaryota</taxon>
        <taxon>Metazoa</taxon>
        <taxon>Spiralia</taxon>
        <taxon>Lophotrochozoa</taxon>
        <taxon>Mollusca</taxon>
        <taxon>Bivalvia</taxon>
        <taxon>Autobranchia</taxon>
        <taxon>Heteroconchia</taxon>
        <taxon>Palaeoheterodonta</taxon>
        <taxon>Unionida</taxon>
        <taxon>Unionoidea</taxon>
        <taxon>Unionidae</taxon>
        <taxon>Unioninae</taxon>
        <taxon>Sinanodonta</taxon>
    </lineage>
</organism>
<feature type="compositionally biased region" description="Low complexity" evidence="1">
    <location>
        <begin position="517"/>
        <end position="534"/>
    </location>
</feature>
<feature type="region of interest" description="Disordered" evidence="1">
    <location>
        <begin position="320"/>
        <end position="632"/>
    </location>
</feature>
<feature type="compositionally biased region" description="Low complexity" evidence="1">
    <location>
        <begin position="426"/>
        <end position="435"/>
    </location>
</feature>
<feature type="compositionally biased region" description="Basic and acidic residues" evidence="1">
    <location>
        <begin position="336"/>
        <end position="358"/>
    </location>
</feature>
<dbReference type="AlphaFoldDB" id="A0ABD3T5D2"/>
<keyword evidence="3" id="KW-1185">Reference proteome</keyword>
<evidence type="ECO:0000256" key="1">
    <source>
        <dbReference type="SAM" id="MobiDB-lite"/>
    </source>
</evidence>
<name>A0ABD3T5D2_SINWO</name>
<sequence length="716" mass="80800">MQTIALVVATEAEALTHGRVFYGLIKPSKEKGCGVESTAALVNVVPKKRIYRMDRESELDLFIAEMMRRPMVLQPTAFIMKGIAAINCGISSRKENWLVMINQNHPKIISKVQAGVVELKQAMARGQPCVLQISVNSLLKSIYMEHLSSRHLNPTWNFVDFDDGDLLVRYPGRGINRGLKGQMKAPHIKFELEDIQVNEIICRTVAKANAECQNPALRVIPASELMEIMPRWHFDDRATVPVPESDEDDDDEELEGATGIDPAFREYSSDEMLDVILENSFEETTHNDVSHPTTPAKIVGRRRQAAAMVHTKYEVPVELHVPSSKYEPSRSPHNSVELEHPRSPHGRGDSPPKYEPSRSPHNSVELEILRSPHGRDDSPPNYEPLHYTAQSELSYDRLTHVPYNDRYNNGPVPSPRQRTDPENSYERYSPSYRPPSESRFKNDIQQQQQPPQAASRSENNLRPVQDRSEYSNRIYMEQRNIPGQHYSEKTGVSVERRGNGNDFSGGLSRGYHHVHQGSGRSVSSDASDSGFGDDNILSPSRQDRYMKDTKMAKSNSGGFEDRQKSEFTKLNTPAYDSHKIQGGLPTRQPYAISSGSNRLPYRSNADEDEEDEDGGFGGRKAAQHAAGKIPYVNPAYQHDHDHLQELSVTSIIEQHKAMAAKMQQQQTSHSVKPTSPSYQSYAHNKQYDIDGEEDRGHNFSNSRLRIEPKPVNESFI</sequence>
<evidence type="ECO:0000313" key="2">
    <source>
        <dbReference type="EMBL" id="KAL3831562.1"/>
    </source>
</evidence>
<feature type="region of interest" description="Disordered" evidence="1">
    <location>
        <begin position="283"/>
        <end position="303"/>
    </location>
</feature>
<feature type="region of interest" description="Disordered" evidence="1">
    <location>
        <begin position="659"/>
        <end position="716"/>
    </location>
</feature>
<feature type="compositionally biased region" description="Polar residues" evidence="1">
    <location>
        <begin position="667"/>
        <end position="683"/>
    </location>
</feature>
<proteinExistence type="predicted"/>
<accession>A0ABD3T5D2</accession>
<feature type="compositionally biased region" description="Basic and acidic residues" evidence="1">
    <location>
        <begin position="367"/>
        <end position="378"/>
    </location>
</feature>
<dbReference type="Proteomes" id="UP001634394">
    <property type="component" value="Unassembled WGS sequence"/>
</dbReference>
<comment type="caution">
    <text evidence="2">The sequence shown here is derived from an EMBL/GenBank/DDBJ whole genome shotgun (WGS) entry which is preliminary data.</text>
</comment>
<gene>
    <name evidence="2" type="ORF">ACJMK2_023301</name>
</gene>
<dbReference type="EMBL" id="JBJQND010000019">
    <property type="protein sequence ID" value="KAL3831562.1"/>
    <property type="molecule type" value="Genomic_DNA"/>
</dbReference>
<feature type="compositionally biased region" description="Acidic residues" evidence="1">
    <location>
        <begin position="244"/>
        <end position="255"/>
    </location>
</feature>
<protein>
    <submittedName>
        <fullName evidence="2">Uncharacterized protein</fullName>
    </submittedName>
</protein>
<feature type="region of interest" description="Disordered" evidence="1">
    <location>
        <begin position="237"/>
        <end position="261"/>
    </location>
</feature>
<reference evidence="2 3" key="1">
    <citation type="submission" date="2024-11" db="EMBL/GenBank/DDBJ databases">
        <title>Chromosome-level genome assembly of the freshwater bivalve Anodonta woodiana.</title>
        <authorList>
            <person name="Chen X."/>
        </authorList>
    </citation>
    <scope>NUCLEOTIDE SEQUENCE [LARGE SCALE GENOMIC DNA]</scope>
    <source>
        <strain evidence="2">MN2024</strain>
        <tissue evidence="2">Gills</tissue>
    </source>
</reference>